<protein>
    <submittedName>
        <fullName evidence="2">Metal-dependent hydrolase</fullName>
    </submittedName>
</protein>
<dbReference type="PANTHER" id="PTHR43546:SF7">
    <property type="entry name" value="METALLO-BETA-LACTAMASE DOMAIN-CONTAINING PROTEIN"/>
    <property type="match status" value="1"/>
</dbReference>
<dbReference type="InterPro" id="IPR050114">
    <property type="entry name" value="UPF0173_UPF0282_UlaG_hydrolase"/>
</dbReference>
<dbReference type="Proteomes" id="UP000242367">
    <property type="component" value="Unassembled WGS sequence"/>
</dbReference>
<dbReference type="Gene3D" id="3.60.15.10">
    <property type="entry name" value="Ribonuclease Z/Hydroxyacylglutathione hydrolase-like"/>
    <property type="match status" value="1"/>
</dbReference>
<gene>
    <name evidence="2" type="ORF">BTM25_13970</name>
</gene>
<dbReference type="RefSeq" id="WP_103561867.1">
    <property type="nucleotide sequence ID" value="NZ_MTBP01000001.1"/>
</dbReference>
<dbReference type="InterPro" id="IPR001279">
    <property type="entry name" value="Metallo-B-lactamas"/>
</dbReference>
<evidence type="ECO:0000313" key="2">
    <source>
        <dbReference type="EMBL" id="POM26989.1"/>
    </source>
</evidence>
<proteinExistence type="predicted"/>
<accession>A0A2P4UPP5</accession>
<reference evidence="2 3" key="1">
    <citation type="journal article" date="2017" name="Chemistry">
        <title>Isolation, Biosynthesis and Chemical Modifications of Rubterolones A-F: Rare Tropolone Alkaloids from Actinomadura sp. 5-2.</title>
        <authorList>
            <person name="Guo H."/>
            <person name="Benndorf R."/>
            <person name="Leichnitz D."/>
            <person name="Klassen J.L."/>
            <person name="Vollmers J."/>
            <person name="Gorls H."/>
            <person name="Steinacker M."/>
            <person name="Weigel C."/>
            <person name="Dahse H.M."/>
            <person name="Kaster A.K."/>
            <person name="de Beer Z.W."/>
            <person name="Poulsen M."/>
            <person name="Beemelmanns C."/>
        </authorList>
    </citation>
    <scope>NUCLEOTIDE SEQUENCE [LARGE SCALE GENOMIC DNA]</scope>
    <source>
        <strain evidence="2 3">5-2</strain>
    </source>
</reference>
<dbReference type="Pfam" id="PF12706">
    <property type="entry name" value="Lactamase_B_2"/>
    <property type="match status" value="1"/>
</dbReference>
<evidence type="ECO:0000259" key="1">
    <source>
        <dbReference type="Pfam" id="PF12706"/>
    </source>
</evidence>
<name>A0A2P4UPP5_9ACTN</name>
<organism evidence="2 3">
    <name type="scientific">Actinomadura rubteroloni</name>
    <dbReference type="NCBI Taxonomy" id="1926885"/>
    <lineage>
        <taxon>Bacteria</taxon>
        <taxon>Bacillati</taxon>
        <taxon>Actinomycetota</taxon>
        <taxon>Actinomycetes</taxon>
        <taxon>Streptosporangiales</taxon>
        <taxon>Thermomonosporaceae</taxon>
        <taxon>Actinomadura</taxon>
    </lineage>
</organism>
<dbReference type="SUPFAM" id="SSF56281">
    <property type="entry name" value="Metallo-hydrolase/oxidoreductase"/>
    <property type="match status" value="1"/>
</dbReference>
<dbReference type="EMBL" id="MTBP01000001">
    <property type="protein sequence ID" value="POM26989.1"/>
    <property type="molecule type" value="Genomic_DNA"/>
</dbReference>
<keyword evidence="2" id="KW-0378">Hydrolase</keyword>
<keyword evidence="3" id="KW-1185">Reference proteome</keyword>
<dbReference type="PANTHER" id="PTHR43546">
    <property type="entry name" value="UPF0173 METAL-DEPENDENT HYDROLASE MJ1163-RELATED"/>
    <property type="match status" value="1"/>
</dbReference>
<dbReference type="GO" id="GO:0016787">
    <property type="term" value="F:hydrolase activity"/>
    <property type="evidence" value="ECO:0007669"/>
    <property type="project" value="UniProtKB-KW"/>
</dbReference>
<comment type="caution">
    <text evidence="2">The sequence shown here is derived from an EMBL/GenBank/DDBJ whole genome shotgun (WGS) entry which is preliminary data.</text>
</comment>
<evidence type="ECO:0000313" key="3">
    <source>
        <dbReference type="Proteomes" id="UP000242367"/>
    </source>
</evidence>
<dbReference type="AlphaFoldDB" id="A0A2P4UPP5"/>
<sequence length="275" mass="30057">MSAVEPEDGTLTFVGNATTIIRYGGFTLLTDPNFLCRGDHARLGYGLTTRRLKDPACTPDELPDLDAVVLSHLHDDHWDRVAEERLDPDLPIYTTPAAAQTLRDRGFLEAEGIGTWRHRTLSKGGRALRVTALPGRHGPGLLARLLPPVMGALLEFGPHGSPPDLRICVSGDTLMYAEIAEIARRHPGIDTGIVHLGGTRLLGVTVTMDGRQGADWVQTVRCATVVPVHYDDYTAMKSPLSHFETELDRRGLGRRLQRVERGQSLRLAPLAGAAR</sequence>
<dbReference type="InterPro" id="IPR036866">
    <property type="entry name" value="RibonucZ/Hydroxyglut_hydro"/>
</dbReference>
<feature type="domain" description="Metallo-beta-lactamase" evidence="1">
    <location>
        <begin position="49"/>
        <end position="230"/>
    </location>
</feature>